<dbReference type="InterPro" id="IPR036388">
    <property type="entry name" value="WH-like_DNA-bd_sf"/>
</dbReference>
<dbReference type="SUPFAM" id="SSF52172">
    <property type="entry name" value="CheY-like"/>
    <property type="match status" value="1"/>
</dbReference>
<comment type="caution">
    <text evidence="2">The sequence shown here is derived from an EMBL/GenBank/DDBJ whole genome shotgun (WGS) entry which is preliminary data.</text>
</comment>
<dbReference type="InterPro" id="IPR005561">
    <property type="entry name" value="ANTAR"/>
</dbReference>
<evidence type="ECO:0000313" key="2">
    <source>
        <dbReference type="EMBL" id="TNJ66795.1"/>
    </source>
</evidence>
<dbReference type="OrthoDB" id="9795002at2"/>
<dbReference type="Pfam" id="PF03861">
    <property type="entry name" value="ANTAR"/>
    <property type="match status" value="1"/>
</dbReference>
<proteinExistence type="predicted"/>
<dbReference type="SMART" id="SM01012">
    <property type="entry name" value="ANTAR"/>
    <property type="match status" value="1"/>
</dbReference>
<dbReference type="GO" id="GO:0003723">
    <property type="term" value="F:RNA binding"/>
    <property type="evidence" value="ECO:0007669"/>
    <property type="project" value="InterPro"/>
</dbReference>
<protein>
    <submittedName>
        <fullName evidence="2">ANTAR domain-containing protein</fullName>
    </submittedName>
</protein>
<evidence type="ECO:0000259" key="1">
    <source>
        <dbReference type="PROSITE" id="PS50921"/>
    </source>
</evidence>
<sequence>MRSLLVIHDQATRSESERKSAQPCDNPLPESVLRSCGYSVAIAYNEIQAKSLIRDSDATVLHLPVSDIRSWGTSLLSWKLVPLLWWCSDSTATLSVDACEDNVMIDGILTPLMGAQEVHWALHFGAKQCFERQQWQNERTQLLSRIEERKWIDMAKGILCEIKHISESEAYDLLRKQAMNERKRLVDVATSIVNVYRLLQEQKQKGAK</sequence>
<gene>
    <name evidence="2" type="ORF">FE784_07890</name>
</gene>
<dbReference type="InterPro" id="IPR011006">
    <property type="entry name" value="CheY-like_superfamily"/>
</dbReference>
<evidence type="ECO:0000313" key="3">
    <source>
        <dbReference type="Proteomes" id="UP000307943"/>
    </source>
</evidence>
<dbReference type="RefSeq" id="WP_139601600.1">
    <property type="nucleotide sequence ID" value="NZ_VDCQ01000008.1"/>
</dbReference>
<accession>A0A5C4TD18</accession>
<dbReference type="Gene3D" id="1.10.10.10">
    <property type="entry name" value="Winged helix-like DNA-binding domain superfamily/Winged helix DNA-binding domain"/>
    <property type="match status" value="1"/>
</dbReference>
<organism evidence="2 3">
    <name type="scientific">Paenibacillus hemerocallicola</name>
    <dbReference type="NCBI Taxonomy" id="1172614"/>
    <lineage>
        <taxon>Bacteria</taxon>
        <taxon>Bacillati</taxon>
        <taxon>Bacillota</taxon>
        <taxon>Bacilli</taxon>
        <taxon>Bacillales</taxon>
        <taxon>Paenibacillaceae</taxon>
        <taxon>Paenibacillus</taxon>
    </lineage>
</organism>
<reference evidence="2 3" key="1">
    <citation type="submission" date="2019-05" db="EMBL/GenBank/DDBJ databases">
        <title>We sequenced the genome of Paenibacillus hemerocallicola KCTC 33185 for further insight into its adaptation and study the phylogeny of Paenibacillus.</title>
        <authorList>
            <person name="Narsing Rao M.P."/>
        </authorList>
    </citation>
    <scope>NUCLEOTIDE SEQUENCE [LARGE SCALE GENOMIC DNA]</scope>
    <source>
        <strain evidence="2 3">KCTC 33185</strain>
    </source>
</reference>
<keyword evidence="3" id="KW-1185">Reference proteome</keyword>
<dbReference type="AlphaFoldDB" id="A0A5C4TD18"/>
<dbReference type="PROSITE" id="PS50921">
    <property type="entry name" value="ANTAR"/>
    <property type="match status" value="1"/>
</dbReference>
<dbReference type="EMBL" id="VDCQ01000008">
    <property type="protein sequence ID" value="TNJ66795.1"/>
    <property type="molecule type" value="Genomic_DNA"/>
</dbReference>
<feature type="domain" description="ANTAR" evidence="1">
    <location>
        <begin position="132"/>
        <end position="193"/>
    </location>
</feature>
<dbReference type="Proteomes" id="UP000307943">
    <property type="component" value="Unassembled WGS sequence"/>
</dbReference>
<name>A0A5C4TD18_9BACL</name>